<evidence type="ECO:0000313" key="6">
    <source>
        <dbReference type="EMBL" id="PDS22919.1"/>
    </source>
</evidence>
<evidence type="ECO:0000256" key="2">
    <source>
        <dbReference type="ARBA" id="ARBA00023015"/>
    </source>
</evidence>
<keyword evidence="4" id="KW-0804">Transcription</keyword>
<evidence type="ECO:0000259" key="5">
    <source>
        <dbReference type="PROSITE" id="PS50937"/>
    </source>
</evidence>
<comment type="caution">
    <text evidence="6">The sequence shown here is derived from an EMBL/GenBank/DDBJ whole genome shotgun (WGS) entry which is preliminary data.</text>
</comment>
<dbReference type="Pfam" id="PF13411">
    <property type="entry name" value="MerR_1"/>
    <property type="match status" value="1"/>
</dbReference>
<gene>
    <name evidence="6" type="ORF">B0A77_12100</name>
</gene>
<dbReference type="RefSeq" id="WP_097554614.1">
    <property type="nucleotide sequence ID" value="NZ_PCMW01000075.1"/>
</dbReference>
<accession>A0A2H3KK74</accession>
<dbReference type="Gene3D" id="1.10.1240.10">
    <property type="entry name" value="Methionine synthase domain"/>
    <property type="match status" value="1"/>
</dbReference>
<dbReference type="Proteomes" id="UP000220828">
    <property type="component" value="Unassembled WGS sequence"/>
</dbReference>
<dbReference type="InterPro" id="IPR047057">
    <property type="entry name" value="MerR_fam"/>
</dbReference>
<evidence type="ECO:0000313" key="7">
    <source>
        <dbReference type="Proteomes" id="UP000220828"/>
    </source>
</evidence>
<dbReference type="EMBL" id="PCMW01000075">
    <property type="protein sequence ID" value="PDS22919.1"/>
    <property type="molecule type" value="Genomic_DNA"/>
</dbReference>
<dbReference type="SUPFAM" id="SSF46955">
    <property type="entry name" value="Putative DNA-binding domain"/>
    <property type="match status" value="1"/>
</dbReference>
<dbReference type="Pfam" id="PF02607">
    <property type="entry name" value="B12-binding_2"/>
    <property type="match status" value="1"/>
</dbReference>
<dbReference type="InterPro" id="IPR036724">
    <property type="entry name" value="Cobalamin-bd_sf"/>
</dbReference>
<evidence type="ECO:0000256" key="1">
    <source>
        <dbReference type="ARBA" id="ARBA00022491"/>
    </source>
</evidence>
<organism evidence="6 7">
    <name type="scientific">Flavobacterium branchiophilum</name>
    <dbReference type="NCBI Taxonomy" id="55197"/>
    <lineage>
        <taxon>Bacteria</taxon>
        <taxon>Pseudomonadati</taxon>
        <taxon>Bacteroidota</taxon>
        <taxon>Flavobacteriia</taxon>
        <taxon>Flavobacteriales</taxon>
        <taxon>Flavobacteriaceae</taxon>
        <taxon>Flavobacterium</taxon>
    </lineage>
</organism>
<evidence type="ECO:0000256" key="3">
    <source>
        <dbReference type="ARBA" id="ARBA00023125"/>
    </source>
</evidence>
<dbReference type="PANTHER" id="PTHR30204:SF69">
    <property type="entry name" value="MERR-FAMILY TRANSCRIPTIONAL REGULATOR"/>
    <property type="match status" value="1"/>
</dbReference>
<dbReference type="PROSITE" id="PS50937">
    <property type="entry name" value="HTH_MERR_2"/>
    <property type="match status" value="1"/>
</dbReference>
<dbReference type="GO" id="GO:0031419">
    <property type="term" value="F:cobalamin binding"/>
    <property type="evidence" value="ECO:0007669"/>
    <property type="project" value="InterPro"/>
</dbReference>
<dbReference type="SMART" id="SM00422">
    <property type="entry name" value="HTH_MERR"/>
    <property type="match status" value="1"/>
</dbReference>
<keyword evidence="2" id="KW-0805">Transcription regulation</keyword>
<dbReference type="GO" id="GO:0003677">
    <property type="term" value="F:DNA binding"/>
    <property type="evidence" value="ECO:0007669"/>
    <property type="project" value="UniProtKB-KW"/>
</dbReference>
<feature type="domain" description="HTH merR-type" evidence="5">
    <location>
        <begin position="7"/>
        <end position="76"/>
    </location>
</feature>
<sequence>MNNIKNQFSIKDLENISGIKAHTIRIWEKRYNILEPMRTDSNIRYYDTENLQKLLNITLLHNYGYKISRIAKIQETEIPKIVNQIITEKSKKNHAINDFKLSMMNFDQQLFLQTYQNLLSNKSFKEVFFEIFILLLEEIGYLWQSNTITPAHEHFISYLIKQKLLVETEKLQIVNALPDSKVYILFLPENEIHELGLMFINYELLSKGYRTIYLGESIPVENLKEMKKYYDEIVFISHFTIQPQRDQLDSYVEEIRTNILDTNTSFWIFGRLAAHIDLENDTNYIKIFESLKDLTENV</sequence>
<dbReference type="AlphaFoldDB" id="A0A2H3KK74"/>
<dbReference type="GO" id="GO:0046872">
    <property type="term" value="F:metal ion binding"/>
    <property type="evidence" value="ECO:0007669"/>
    <property type="project" value="InterPro"/>
</dbReference>
<protein>
    <submittedName>
        <fullName evidence="6">MerR family transcriptional regulator</fullName>
    </submittedName>
</protein>
<name>A0A2H3KK74_9FLAO</name>
<dbReference type="InterPro" id="IPR036594">
    <property type="entry name" value="Meth_synthase_dom"/>
</dbReference>
<dbReference type="OrthoDB" id="9800334at2"/>
<reference evidence="6 7" key="1">
    <citation type="submission" date="2017-09" db="EMBL/GenBank/DDBJ databases">
        <title>Whole genomes of Flavobacteriaceae.</title>
        <authorList>
            <person name="Stine C."/>
            <person name="Li C."/>
            <person name="Tadesse D."/>
        </authorList>
    </citation>
    <scope>NUCLEOTIDE SEQUENCE [LARGE SCALE GENOMIC DNA]</scope>
    <source>
        <strain evidence="6 7">ATCC 35036</strain>
    </source>
</reference>
<proteinExistence type="predicted"/>
<dbReference type="Gene3D" id="3.40.50.280">
    <property type="entry name" value="Cobalamin-binding domain"/>
    <property type="match status" value="1"/>
</dbReference>
<dbReference type="InterPro" id="IPR000551">
    <property type="entry name" value="MerR-type_HTH_dom"/>
</dbReference>
<dbReference type="CDD" id="cd01104">
    <property type="entry name" value="HTH_MlrA-CarA"/>
    <property type="match status" value="1"/>
</dbReference>
<dbReference type="InterPro" id="IPR009061">
    <property type="entry name" value="DNA-bd_dom_put_sf"/>
</dbReference>
<dbReference type="InterPro" id="IPR003759">
    <property type="entry name" value="Cbl-bd_cap"/>
</dbReference>
<dbReference type="GO" id="GO:0003700">
    <property type="term" value="F:DNA-binding transcription factor activity"/>
    <property type="evidence" value="ECO:0007669"/>
    <property type="project" value="InterPro"/>
</dbReference>
<keyword evidence="1" id="KW-0678">Repressor</keyword>
<dbReference type="Gene3D" id="1.10.1660.10">
    <property type="match status" value="1"/>
</dbReference>
<keyword evidence="3" id="KW-0238">DNA-binding</keyword>
<dbReference type="PANTHER" id="PTHR30204">
    <property type="entry name" value="REDOX-CYCLING DRUG-SENSING TRANSCRIPTIONAL ACTIVATOR SOXR"/>
    <property type="match status" value="1"/>
</dbReference>
<evidence type="ECO:0000256" key="4">
    <source>
        <dbReference type="ARBA" id="ARBA00023163"/>
    </source>
</evidence>
<dbReference type="SUPFAM" id="SSF52242">
    <property type="entry name" value="Cobalamin (vitamin B12)-binding domain"/>
    <property type="match status" value="1"/>
</dbReference>